<accession>A0A2N9L3V4</accession>
<proteinExistence type="predicted"/>
<dbReference type="AlphaFoldDB" id="A0A2N9L3V4"/>
<organism evidence="1 2">
    <name type="scientific">Candidatus Sulfuritelmatomonas gaucii</name>
    <dbReference type="NCBI Taxonomy" id="2043161"/>
    <lineage>
        <taxon>Bacteria</taxon>
        <taxon>Pseudomonadati</taxon>
        <taxon>Acidobacteriota</taxon>
        <taxon>Terriglobia</taxon>
        <taxon>Terriglobales</taxon>
        <taxon>Acidobacteriaceae</taxon>
        <taxon>Candidatus Sulfuritelmatomonas</taxon>
    </lineage>
</organism>
<evidence type="ECO:0000313" key="2">
    <source>
        <dbReference type="Proteomes" id="UP000239735"/>
    </source>
</evidence>
<protein>
    <submittedName>
        <fullName evidence="1">Uncharacterized protein</fullName>
    </submittedName>
</protein>
<dbReference type="EMBL" id="OKRB01000024">
    <property type="protein sequence ID" value="SPE17982.1"/>
    <property type="molecule type" value="Genomic_DNA"/>
</dbReference>
<dbReference type="OrthoDB" id="9923739at2"/>
<reference evidence="2" key="1">
    <citation type="submission" date="2018-02" db="EMBL/GenBank/DDBJ databases">
        <authorList>
            <person name="Hausmann B."/>
        </authorList>
    </citation>
    <scope>NUCLEOTIDE SEQUENCE [LARGE SCALE GENOMIC DNA]</scope>
    <source>
        <strain evidence="2">Peat soil MAG SbA5</strain>
    </source>
</reference>
<gene>
    <name evidence="1" type="ORF">SBA5_120058</name>
</gene>
<name>A0A2N9L3V4_9BACT</name>
<sequence>MSDSPAYSGQMKDELIFKIQRVLSQRITQEMQVVYLLVELRKLMDREAYQDSVLRMFCNWVVHTKLERRAEGSEIILTEFDEIMTGLLERNAGTTHFEHLSLDKFREALARCFDAFNLSAPFIREDGEYVKFVRLYSSVVGECPIVFSASKIPLKHVEQIELQGFCEGILVNELPVPQWRITLKDGKTMNWGFHMG</sequence>
<evidence type="ECO:0000313" key="1">
    <source>
        <dbReference type="EMBL" id="SPE17982.1"/>
    </source>
</evidence>
<dbReference type="Proteomes" id="UP000239735">
    <property type="component" value="Unassembled WGS sequence"/>
</dbReference>